<evidence type="ECO:0000256" key="1">
    <source>
        <dbReference type="SAM" id="SignalP"/>
    </source>
</evidence>
<dbReference type="InterPro" id="IPR026114">
    <property type="entry name" value="APOF"/>
</dbReference>
<organism evidence="2 3">
    <name type="scientific">Python bivittatus</name>
    <name type="common">Burmese python</name>
    <name type="synonym">Python molurus bivittatus</name>
    <dbReference type="NCBI Taxonomy" id="176946"/>
    <lineage>
        <taxon>Eukaryota</taxon>
        <taxon>Metazoa</taxon>
        <taxon>Chordata</taxon>
        <taxon>Craniata</taxon>
        <taxon>Vertebrata</taxon>
        <taxon>Euteleostomi</taxon>
        <taxon>Lepidosauria</taxon>
        <taxon>Squamata</taxon>
        <taxon>Bifurcata</taxon>
        <taxon>Unidentata</taxon>
        <taxon>Episquamata</taxon>
        <taxon>Toxicofera</taxon>
        <taxon>Serpentes</taxon>
        <taxon>Henophidia</taxon>
        <taxon>Pythonidae</taxon>
        <taxon>Python</taxon>
    </lineage>
</organism>
<dbReference type="GO" id="GO:0008203">
    <property type="term" value="P:cholesterol metabolic process"/>
    <property type="evidence" value="ECO:0007669"/>
    <property type="project" value="TreeGrafter"/>
</dbReference>
<keyword evidence="1" id="KW-0732">Signal</keyword>
<dbReference type="OrthoDB" id="9895613at2759"/>
<proteinExistence type="predicted"/>
<dbReference type="PANTHER" id="PTHR15011:SF3">
    <property type="entry name" value="APOLIPOPROTEIN F"/>
    <property type="match status" value="1"/>
</dbReference>
<dbReference type="Pfam" id="PF15148">
    <property type="entry name" value="Apolipo_F"/>
    <property type="match status" value="1"/>
</dbReference>
<reference evidence="3" key="1">
    <citation type="submission" date="2025-08" db="UniProtKB">
        <authorList>
            <consortium name="RefSeq"/>
        </authorList>
    </citation>
    <scope>IDENTIFICATION</scope>
    <source>
        <tissue evidence="3">Liver</tissue>
    </source>
</reference>
<feature type="chain" id="PRO_5039940080" evidence="1">
    <location>
        <begin position="23"/>
        <end position="359"/>
    </location>
</feature>
<dbReference type="CTD" id="319"/>
<dbReference type="PANTHER" id="PTHR15011">
    <property type="entry name" value="APOLIPOPROTEIN F"/>
    <property type="match status" value="1"/>
</dbReference>
<dbReference type="Proteomes" id="UP000695026">
    <property type="component" value="Unplaced"/>
</dbReference>
<protein>
    <submittedName>
        <fullName evidence="3">Apolipoprotein F</fullName>
    </submittedName>
</protein>
<sequence length="359" mass="39371">MHISLPLMILTFLGFLPHHGWGGHFVTVTDPRNSAETHHPTLDSSLAPLRTLLSSISSNSIRLPENGVSCSDLMPDVLERFNSVPRPAQILIRAALVLALQNAGCSQHAETLGVDLYQELGQKDASILLFIIVKALGTANSTGEDKSFAALQFNLDQLAPKQAWQCQGLMRVNRSLLHGQVYRVYRWFPAAAAACHYLGNVCAGVVTNGNRSFQVLLRDGSYFLPQHGSHSWLHQCHRHARMRRFMTEDCLSEKEQNVHTVVGFIPVVSTLYNFATSLYYASQDCSDLAKERAIEGAIDLGYDFLVGLTGGTGTAFKMMVASALKPGYKIGVQALIEHVQENGPPYPVPSNYSGPVIII</sequence>
<dbReference type="GO" id="GO:0005615">
    <property type="term" value="C:extracellular space"/>
    <property type="evidence" value="ECO:0007669"/>
    <property type="project" value="TreeGrafter"/>
</dbReference>
<name>A0A9F5J1F7_PYTBI</name>
<dbReference type="OMA" id="FTHMAPL"/>
<evidence type="ECO:0000313" key="3">
    <source>
        <dbReference type="RefSeq" id="XP_025030842.1"/>
    </source>
</evidence>
<dbReference type="GeneID" id="112542388"/>
<gene>
    <name evidence="3" type="primary">APOF</name>
</gene>
<dbReference type="KEGG" id="pbi:112542388"/>
<feature type="signal peptide" evidence="1">
    <location>
        <begin position="1"/>
        <end position="22"/>
    </location>
</feature>
<dbReference type="AlphaFoldDB" id="A0A9F5J1F7"/>
<accession>A0A9F5J1F7</accession>
<keyword evidence="2" id="KW-1185">Reference proteome</keyword>
<evidence type="ECO:0000313" key="2">
    <source>
        <dbReference type="Proteomes" id="UP000695026"/>
    </source>
</evidence>
<dbReference type="RefSeq" id="XP_025030842.1">
    <property type="nucleotide sequence ID" value="XM_025175074.1"/>
</dbReference>